<protein>
    <submittedName>
        <fullName evidence="1">Uncharacterized protein</fullName>
    </submittedName>
</protein>
<evidence type="ECO:0000313" key="2">
    <source>
        <dbReference type="Proteomes" id="UP001497522"/>
    </source>
</evidence>
<sequence>MSIRVRVPRERAASKCCSGCLCDFSGVWSMETHQSMEQERGFVLPSKPQLLQQNVLEEERVHRPHLCNDRLEDIVQVLKNASQEHKMSDDLWKQLPYEDLILP</sequence>
<dbReference type="EMBL" id="OZ023709">
    <property type="protein sequence ID" value="CAK9880859.1"/>
    <property type="molecule type" value="Genomic_DNA"/>
</dbReference>
<gene>
    <name evidence="1" type="ORF">CSSPJE1EN2_LOCUS22258</name>
</gene>
<evidence type="ECO:0000313" key="1">
    <source>
        <dbReference type="EMBL" id="CAK9880859.1"/>
    </source>
</evidence>
<proteinExistence type="predicted"/>
<accession>A0ABP1BWP7</accession>
<reference evidence="1" key="1">
    <citation type="submission" date="2024-03" db="EMBL/GenBank/DDBJ databases">
        <authorList>
            <consortium name="ELIXIR-Norway"/>
            <consortium name="Elixir Norway"/>
        </authorList>
    </citation>
    <scope>NUCLEOTIDE SEQUENCE</scope>
</reference>
<dbReference type="Proteomes" id="UP001497522">
    <property type="component" value="Chromosome 8"/>
</dbReference>
<organism evidence="1 2">
    <name type="scientific">Sphagnum jensenii</name>
    <dbReference type="NCBI Taxonomy" id="128206"/>
    <lineage>
        <taxon>Eukaryota</taxon>
        <taxon>Viridiplantae</taxon>
        <taxon>Streptophyta</taxon>
        <taxon>Embryophyta</taxon>
        <taxon>Bryophyta</taxon>
        <taxon>Sphagnophytina</taxon>
        <taxon>Sphagnopsida</taxon>
        <taxon>Sphagnales</taxon>
        <taxon>Sphagnaceae</taxon>
        <taxon>Sphagnum</taxon>
    </lineage>
</organism>
<keyword evidence="2" id="KW-1185">Reference proteome</keyword>
<name>A0ABP1BWP7_9BRYO</name>